<dbReference type="EC" id="1.11.1.7" evidence="3 20"/>
<keyword evidence="8" id="KW-0732">Signal</keyword>
<evidence type="ECO:0000256" key="1">
    <source>
        <dbReference type="ARBA" id="ARBA00000189"/>
    </source>
</evidence>
<dbReference type="PANTHER" id="PTHR31235">
    <property type="entry name" value="PEROXIDASE 25-RELATED"/>
    <property type="match status" value="1"/>
</dbReference>
<dbReference type="EMBL" id="KE343861">
    <property type="protein sequence ID" value="EXB44364.1"/>
    <property type="molecule type" value="Genomic_DNA"/>
</dbReference>
<dbReference type="GO" id="GO:0005576">
    <property type="term" value="C:extracellular region"/>
    <property type="evidence" value="ECO:0007669"/>
    <property type="project" value="UniProtKB-SubCell"/>
</dbReference>
<dbReference type="eggNOG" id="ENOG502QQZ7">
    <property type="taxonomic scope" value="Eukaryota"/>
</dbReference>
<dbReference type="GO" id="GO:0020037">
    <property type="term" value="F:heme binding"/>
    <property type="evidence" value="ECO:0007669"/>
    <property type="project" value="UniProtKB-UniRule"/>
</dbReference>
<evidence type="ECO:0000256" key="16">
    <source>
        <dbReference type="PIRSR" id="PIRSR600823-2"/>
    </source>
</evidence>
<proteinExistence type="inferred from homology"/>
<feature type="disulfide bond" evidence="19">
    <location>
        <begin position="205"/>
        <end position="237"/>
    </location>
</feature>
<evidence type="ECO:0000256" key="2">
    <source>
        <dbReference type="ARBA" id="ARBA00002322"/>
    </source>
</evidence>
<dbReference type="PRINTS" id="PR00458">
    <property type="entry name" value="PEROXIDASE"/>
</dbReference>
<keyword evidence="12 19" id="KW-1015">Disulfide bond</keyword>
<dbReference type="InterPro" id="IPR033905">
    <property type="entry name" value="Secretory_peroxidase"/>
</dbReference>
<dbReference type="CDD" id="cd00693">
    <property type="entry name" value="secretory_peroxidase"/>
    <property type="match status" value="1"/>
</dbReference>
<feature type="binding site" evidence="17">
    <location>
        <position position="199"/>
    </location>
    <ligand>
        <name>Ca(2+)</name>
        <dbReference type="ChEBI" id="CHEBI:29108"/>
        <label>2</label>
    </ligand>
</feature>
<evidence type="ECO:0000256" key="7">
    <source>
        <dbReference type="ARBA" id="ARBA00022723"/>
    </source>
</evidence>
<comment type="cofactor">
    <cofactor evidence="17 20">
        <name>heme b</name>
        <dbReference type="ChEBI" id="CHEBI:60344"/>
    </cofactor>
    <text evidence="17 20">Binds 1 heme b (iron(II)-protoporphyrin IX) group per subunit.</text>
</comment>
<protein>
    <recommendedName>
        <fullName evidence="3 20">Peroxidase</fullName>
        <ecNumber evidence="3 20">1.11.1.7</ecNumber>
    </recommendedName>
</protein>
<accession>W9QNE8</accession>
<evidence type="ECO:0000313" key="23">
    <source>
        <dbReference type="Proteomes" id="UP000030645"/>
    </source>
</evidence>
<keyword evidence="14 20" id="KW-0376">Hydrogen peroxide</keyword>
<organism evidence="22 23">
    <name type="scientific">Morus notabilis</name>
    <dbReference type="NCBI Taxonomy" id="981085"/>
    <lineage>
        <taxon>Eukaryota</taxon>
        <taxon>Viridiplantae</taxon>
        <taxon>Streptophyta</taxon>
        <taxon>Embryophyta</taxon>
        <taxon>Tracheophyta</taxon>
        <taxon>Spermatophyta</taxon>
        <taxon>Magnoliopsida</taxon>
        <taxon>eudicotyledons</taxon>
        <taxon>Gunneridae</taxon>
        <taxon>Pentapetalae</taxon>
        <taxon>rosids</taxon>
        <taxon>fabids</taxon>
        <taxon>Rosales</taxon>
        <taxon>Moraceae</taxon>
        <taxon>Moreae</taxon>
        <taxon>Morus</taxon>
    </lineage>
</organism>
<feature type="domain" description="Plant heme peroxidase family profile" evidence="21">
    <location>
        <begin position="30"/>
        <end position="329"/>
    </location>
</feature>
<evidence type="ECO:0000256" key="6">
    <source>
        <dbReference type="ARBA" id="ARBA00022617"/>
    </source>
</evidence>
<dbReference type="GO" id="GO:0140825">
    <property type="term" value="F:lactoperoxidase activity"/>
    <property type="evidence" value="ECO:0007669"/>
    <property type="project" value="UniProtKB-EC"/>
</dbReference>
<evidence type="ECO:0000259" key="21">
    <source>
        <dbReference type="PROSITE" id="PS50873"/>
    </source>
</evidence>
<feature type="site" description="Transition state stabilizer" evidence="18">
    <location>
        <position position="67"/>
    </location>
</feature>
<comment type="catalytic activity">
    <reaction evidence="1 20">
        <text>2 a phenolic donor + H2O2 = 2 a phenolic radical donor + 2 H2O</text>
        <dbReference type="Rhea" id="RHEA:56136"/>
        <dbReference type="ChEBI" id="CHEBI:15377"/>
        <dbReference type="ChEBI" id="CHEBI:16240"/>
        <dbReference type="ChEBI" id="CHEBI:139520"/>
        <dbReference type="ChEBI" id="CHEBI:139521"/>
        <dbReference type="EC" id="1.11.1.7"/>
    </reaction>
</comment>
<dbReference type="PROSITE" id="PS50873">
    <property type="entry name" value="PEROXIDASE_4"/>
    <property type="match status" value="1"/>
</dbReference>
<evidence type="ECO:0000256" key="17">
    <source>
        <dbReference type="PIRSR" id="PIRSR600823-3"/>
    </source>
</evidence>
<keyword evidence="5 20" id="KW-0575">Peroxidase</keyword>
<feature type="binding site" evidence="17">
    <location>
        <position position="93"/>
    </location>
    <ligand>
        <name>Ca(2+)</name>
        <dbReference type="ChEBI" id="CHEBI:29108"/>
        <label>1</label>
    </ligand>
</feature>
<evidence type="ECO:0000256" key="9">
    <source>
        <dbReference type="ARBA" id="ARBA00022837"/>
    </source>
</evidence>
<evidence type="ECO:0000256" key="5">
    <source>
        <dbReference type="ARBA" id="ARBA00022559"/>
    </source>
</evidence>
<feature type="binding site" evidence="17">
    <location>
        <position position="77"/>
    </location>
    <ligand>
        <name>Ca(2+)</name>
        <dbReference type="ChEBI" id="CHEBI:29108"/>
        <label>1</label>
    </ligand>
</feature>
<evidence type="ECO:0000256" key="12">
    <source>
        <dbReference type="ARBA" id="ARBA00023157"/>
    </source>
</evidence>
<dbReference type="InterPro" id="IPR000823">
    <property type="entry name" value="Peroxidase_pln"/>
</dbReference>
<keyword evidence="4 20" id="KW-0964">Secreted</keyword>
<keyword evidence="10 20" id="KW-0560">Oxidoreductase</keyword>
<evidence type="ECO:0000256" key="14">
    <source>
        <dbReference type="ARBA" id="ARBA00023324"/>
    </source>
</evidence>
<evidence type="ECO:0000256" key="3">
    <source>
        <dbReference type="ARBA" id="ARBA00012313"/>
    </source>
</evidence>
<name>W9QNE8_9ROSA</name>
<evidence type="ECO:0000256" key="13">
    <source>
        <dbReference type="ARBA" id="ARBA00023180"/>
    </source>
</evidence>
<feature type="binding site" evidence="17">
    <location>
        <position position="250"/>
    </location>
    <ligand>
        <name>Ca(2+)</name>
        <dbReference type="ChEBI" id="CHEBI:29108"/>
        <label>2</label>
    </ligand>
</feature>
<dbReference type="SUPFAM" id="SSF48113">
    <property type="entry name" value="Heme-dependent peroxidases"/>
    <property type="match status" value="1"/>
</dbReference>
<dbReference type="InterPro" id="IPR002016">
    <property type="entry name" value="Haem_peroxidase"/>
</dbReference>
<dbReference type="GO" id="GO:0042744">
    <property type="term" value="P:hydrogen peroxide catabolic process"/>
    <property type="evidence" value="ECO:0007669"/>
    <property type="project" value="UniProtKB-KW"/>
</dbReference>
<evidence type="ECO:0000256" key="4">
    <source>
        <dbReference type="ARBA" id="ARBA00022525"/>
    </source>
</evidence>
<comment type="subcellular location">
    <subcellularLocation>
        <location evidence="20">Secreted</location>
    </subcellularLocation>
</comment>
<evidence type="ECO:0000256" key="15">
    <source>
        <dbReference type="PIRSR" id="PIRSR600823-1"/>
    </source>
</evidence>
<feature type="disulfide bond" evidence="19">
    <location>
        <begin position="73"/>
        <end position="78"/>
    </location>
</feature>
<feature type="disulfide bond" evidence="19">
    <location>
        <begin position="40"/>
        <end position="119"/>
    </location>
</feature>
<evidence type="ECO:0000256" key="11">
    <source>
        <dbReference type="ARBA" id="ARBA00023004"/>
    </source>
</evidence>
<dbReference type="Gene3D" id="1.10.420.10">
    <property type="entry name" value="Peroxidase, domain 2"/>
    <property type="match status" value="1"/>
</dbReference>
<feature type="binding site" evidence="17">
    <location>
        <position position="81"/>
    </location>
    <ligand>
        <name>Ca(2+)</name>
        <dbReference type="ChEBI" id="CHEBI:29108"/>
        <label>1</label>
    </ligand>
</feature>
<evidence type="ECO:0000256" key="18">
    <source>
        <dbReference type="PIRSR" id="PIRSR600823-4"/>
    </source>
</evidence>
<feature type="binding site" evidence="17">
    <location>
        <position position="72"/>
    </location>
    <ligand>
        <name>Ca(2+)</name>
        <dbReference type="ChEBI" id="CHEBI:29108"/>
        <label>1</label>
    </ligand>
</feature>
<dbReference type="InterPro" id="IPR010255">
    <property type="entry name" value="Haem_peroxidase_sf"/>
</dbReference>
<feature type="active site" description="Proton acceptor" evidence="15">
    <location>
        <position position="71"/>
    </location>
</feature>
<feature type="binding site" evidence="17">
    <location>
        <position position="75"/>
    </location>
    <ligand>
        <name>Ca(2+)</name>
        <dbReference type="ChEBI" id="CHEBI:29108"/>
        <label>1</label>
    </ligand>
</feature>
<comment type="function">
    <text evidence="2">Removal of H(2)O(2), oxidation of toxic reductants, biosynthesis and degradation of lignin, suberization, auxin catabolism, response to environmental stresses such as wounding, pathogen attack and oxidative stress. These functions might be dependent on each isozyme/isoform in each plant tissue.</text>
</comment>
<keyword evidence="6 20" id="KW-0349">Heme</keyword>
<feature type="disulfide bond" evidence="19">
    <location>
        <begin position="125"/>
        <end position="325"/>
    </location>
</feature>
<feature type="binding site" description="axial binding residue" evidence="17">
    <location>
        <position position="198"/>
    </location>
    <ligand>
        <name>heme b</name>
        <dbReference type="ChEBI" id="CHEBI:60344"/>
    </ligand>
    <ligandPart>
        <name>Fe</name>
        <dbReference type="ChEBI" id="CHEBI:18248"/>
    </ligandPart>
</feature>
<dbReference type="Pfam" id="PF00141">
    <property type="entry name" value="peroxidase"/>
    <property type="match status" value="1"/>
</dbReference>
<feature type="binding site" evidence="16">
    <location>
        <position position="168"/>
    </location>
    <ligand>
        <name>substrate</name>
    </ligand>
</feature>
<gene>
    <name evidence="22" type="ORF">L484_020176</name>
</gene>
<evidence type="ECO:0000256" key="8">
    <source>
        <dbReference type="ARBA" id="ARBA00022729"/>
    </source>
</evidence>
<dbReference type="GO" id="GO:0006979">
    <property type="term" value="P:response to oxidative stress"/>
    <property type="evidence" value="ECO:0007669"/>
    <property type="project" value="UniProtKB-UniRule"/>
</dbReference>
<keyword evidence="9 17" id="KW-0106">Calcium</keyword>
<keyword evidence="13" id="KW-0325">Glycoprotein</keyword>
<dbReference type="GO" id="GO:0046872">
    <property type="term" value="F:metal ion binding"/>
    <property type="evidence" value="ECO:0007669"/>
    <property type="project" value="UniProtKB-UniRule"/>
</dbReference>
<evidence type="ECO:0000256" key="19">
    <source>
        <dbReference type="PIRSR" id="PIRSR600823-5"/>
    </source>
</evidence>
<sequence length="330" mass="36149">MRCLIRAIFNYVKHSRVVLSSVVGFSHGGSLVKNFYKKSCRRAEAIVKEVTEENVANNPNLPAKLLRMHFHDCFVRGCDGSVLLSSTESNTAEKDAVPNQSLAGFDVIDAIKEKVEKECPGIVSCADILALAARDSVTYKFKKPTWDVLTGRRDGTVSLISEALLNIPSPSSNFTKLKNTFARKGLNVHHLVVLSGGHTIGVAHCNFFSDRLYNFTGKGDQDPSLDSNYAEFLKSKCSPNDAGATTVEIDNNSSLDFDTNFYKILKENKGLFQSDAALLTNKVARNTVGELVDRDTFFKEFAQSMKTMGAIEVLTGTAGEIRNKCSAVNS</sequence>
<dbReference type="Gene3D" id="1.10.520.10">
    <property type="match status" value="1"/>
</dbReference>
<dbReference type="Proteomes" id="UP000030645">
    <property type="component" value="Unassembled WGS sequence"/>
</dbReference>
<comment type="cofactor">
    <cofactor evidence="17 20">
        <name>Ca(2+)</name>
        <dbReference type="ChEBI" id="CHEBI:29108"/>
    </cofactor>
    <text evidence="17 20">Binds 2 calcium ions per subunit.</text>
</comment>
<reference evidence="23" key="1">
    <citation type="submission" date="2013-01" db="EMBL/GenBank/DDBJ databases">
        <title>Draft Genome Sequence of a Mulberry Tree, Morus notabilis C.K. Schneid.</title>
        <authorList>
            <person name="He N."/>
            <person name="Zhao S."/>
        </authorList>
    </citation>
    <scope>NUCLEOTIDE SEQUENCE</scope>
</reference>
<keyword evidence="7 17" id="KW-0479">Metal-binding</keyword>
<dbReference type="PRINTS" id="PR00461">
    <property type="entry name" value="PLPEROXIDASE"/>
</dbReference>
<dbReference type="STRING" id="981085.W9QNE8"/>
<keyword evidence="11 17" id="KW-0408">Iron</keyword>
<evidence type="ECO:0000256" key="10">
    <source>
        <dbReference type="ARBA" id="ARBA00023002"/>
    </source>
</evidence>
<feature type="binding site" evidence="17">
    <location>
        <position position="258"/>
    </location>
    <ligand>
        <name>Ca(2+)</name>
        <dbReference type="ChEBI" id="CHEBI:29108"/>
        <label>2</label>
    </ligand>
</feature>
<evidence type="ECO:0000256" key="20">
    <source>
        <dbReference type="RuleBase" id="RU362060"/>
    </source>
</evidence>
<evidence type="ECO:0000313" key="22">
    <source>
        <dbReference type="EMBL" id="EXB44364.1"/>
    </source>
</evidence>
<comment type="similarity">
    <text evidence="20">Belongs to the peroxidase family. Classical plant (class III) peroxidase subfamily.</text>
</comment>
<dbReference type="AlphaFoldDB" id="W9QNE8"/>
<dbReference type="FunFam" id="1.10.420.10:FF:000008">
    <property type="entry name" value="Peroxidase"/>
    <property type="match status" value="1"/>
</dbReference>
<dbReference type="FunFam" id="1.10.520.10:FF:000001">
    <property type="entry name" value="Peroxidase"/>
    <property type="match status" value="1"/>
</dbReference>
<feature type="binding site" evidence="17">
    <location>
        <position position="79"/>
    </location>
    <ligand>
        <name>Ca(2+)</name>
        <dbReference type="ChEBI" id="CHEBI:29108"/>
        <label>1</label>
    </ligand>
</feature>
<keyword evidence="23" id="KW-1185">Reference proteome</keyword>